<dbReference type="Pfam" id="PF01610">
    <property type="entry name" value="DDE_Tnp_ISL3"/>
    <property type="match status" value="1"/>
</dbReference>
<reference evidence="3" key="1">
    <citation type="journal article" date="2019" name="Int. J. Syst. Evol. Microbiol.">
        <title>The Global Catalogue of Microorganisms (GCM) 10K type strain sequencing project: providing services to taxonomists for standard genome sequencing and annotation.</title>
        <authorList>
            <consortium name="The Broad Institute Genomics Platform"/>
            <consortium name="The Broad Institute Genome Sequencing Center for Infectious Disease"/>
            <person name="Wu L."/>
            <person name="Ma J."/>
        </authorList>
    </citation>
    <scope>NUCLEOTIDE SEQUENCE [LARGE SCALE GENOMIC DNA]</scope>
    <source>
        <strain evidence="3">KCTC 52924</strain>
    </source>
</reference>
<evidence type="ECO:0000259" key="1">
    <source>
        <dbReference type="Pfam" id="PF01610"/>
    </source>
</evidence>
<gene>
    <name evidence="2" type="ORF">ACFS1K_18000</name>
</gene>
<evidence type="ECO:0000313" key="2">
    <source>
        <dbReference type="EMBL" id="MFD2791667.1"/>
    </source>
</evidence>
<accession>A0ABW5VJ05</accession>
<organism evidence="2 3">
    <name type="scientific">Arenibacter antarcticus</name>
    <dbReference type="NCBI Taxonomy" id="2040469"/>
    <lineage>
        <taxon>Bacteria</taxon>
        <taxon>Pseudomonadati</taxon>
        <taxon>Bacteroidota</taxon>
        <taxon>Flavobacteriia</taxon>
        <taxon>Flavobacteriales</taxon>
        <taxon>Flavobacteriaceae</taxon>
        <taxon>Arenibacter</taxon>
    </lineage>
</organism>
<dbReference type="RefSeq" id="WP_370671538.1">
    <property type="nucleotide sequence ID" value="NZ_CP166679.1"/>
</dbReference>
<dbReference type="InterPro" id="IPR002560">
    <property type="entry name" value="Transposase_DDE"/>
</dbReference>
<evidence type="ECO:0000313" key="3">
    <source>
        <dbReference type="Proteomes" id="UP001597532"/>
    </source>
</evidence>
<dbReference type="PANTHER" id="PTHR33498:SF1">
    <property type="entry name" value="TRANSPOSASE FOR INSERTION SEQUENCE ELEMENT IS1557"/>
    <property type="match status" value="1"/>
</dbReference>
<dbReference type="PANTHER" id="PTHR33498">
    <property type="entry name" value="TRANSPOSASE FOR INSERTION SEQUENCE ELEMENT IS1557"/>
    <property type="match status" value="1"/>
</dbReference>
<dbReference type="EMBL" id="JBHUOK010000034">
    <property type="protein sequence ID" value="MFD2791667.1"/>
    <property type="molecule type" value="Genomic_DNA"/>
</dbReference>
<proteinExistence type="predicted"/>
<dbReference type="InterPro" id="IPR047951">
    <property type="entry name" value="Transpos_ISL3"/>
</dbReference>
<name>A0ABW5VJ05_9FLAO</name>
<sequence>MNGKTLQYHYKNHLSDFKDWPQKKHSQDWLLFGKNLGYYLSLDETSLSNGELYTILTNKGANGKKGCIVAIIKGTKADDVINVLDKIPVERRNMVKEVTVDMAGNMNLIAKKCFPKTEIVTDRFHVQKLASEAVQEERIRLRWEVIEVENKAIEEARKTEKTYRPELLTNGDTHRQLLARSRYLLFKSKTKWTVGQIERAEVLFQLYPSIEKAYKLAQALCFIYENNTNKDVARLKLAHWYNEVENSNFKSFNTIARSIQMHYKPILNYFNNRSTNASAESFNAKIKEFRAMFRGVRDVTFFLFRLTKLYA</sequence>
<dbReference type="Proteomes" id="UP001597532">
    <property type="component" value="Unassembled WGS sequence"/>
</dbReference>
<protein>
    <submittedName>
        <fullName evidence="2">Transposase</fullName>
    </submittedName>
</protein>
<feature type="domain" description="Transposase IS204/IS1001/IS1096/IS1165 DDE" evidence="1">
    <location>
        <begin position="40"/>
        <end position="305"/>
    </location>
</feature>
<keyword evidence="3" id="KW-1185">Reference proteome</keyword>
<comment type="caution">
    <text evidence="2">The sequence shown here is derived from an EMBL/GenBank/DDBJ whole genome shotgun (WGS) entry which is preliminary data.</text>
</comment>